<dbReference type="InterPro" id="IPR003660">
    <property type="entry name" value="HAMP_dom"/>
</dbReference>
<evidence type="ECO:0000259" key="9">
    <source>
        <dbReference type="PROSITE" id="PS50885"/>
    </source>
</evidence>
<dbReference type="SUPFAM" id="SSF58104">
    <property type="entry name" value="Methyl-accepting chemotaxis protein (MCP) signaling domain"/>
    <property type="match status" value="1"/>
</dbReference>
<evidence type="ECO:0000256" key="3">
    <source>
        <dbReference type="ARBA" id="ARBA00022500"/>
    </source>
</evidence>
<keyword evidence="7" id="KW-0812">Transmembrane</keyword>
<name>A7MJG1_CROS8</name>
<keyword evidence="3" id="KW-0145">Chemotaxis</keyword>
<dbReference type="GO" id="GO:0007165">
    <property type="term" value="P:signal transduction"/>
    <property type="evidence" value="ECO:0007669"/>
    <property type="project" value="UniProtKB-KW"/>
</dbReference>
<evidence type="ECO:0000256" key="7">
    <source>
        <dbReference type="SAM" id="Phobius"/>
    </source>
</evidence>
<dbReference type="EMBL" id="CP000783">
    <property type="protein sequence ID" value="ABU76581.1"/>
    <property type="molecule type" value="Genomic_DNA"/>
</dbReference>
<dbReference type="Pfam" id="PF00015">
    <property type="entry name" value="MCPsignal"/>
    <property type="match status" value="1"/>
</dbReference>
<feature type="domain" description="Methyl-accepting transducer" evidence="8">
    <location>
        <begin position="154"/>
        <end position="383"/>
    </location>
</feature>
<evidence type="ECO:0000256" key="5">
    <source>
        <dbReference type="ARBA" id="ARBA00029447"/>
    </source>
</evidence>
<keyword evidence="11" id="KW-1185">Reference proteome</keyword>
<comment type="similarity">
    <text evidence="5">Belongs to the methyl-accepting chemotaxis (MCP) protein family.</text>
</comment>
<dbReference type="CDD" id="cd11386">
    <property type="entry name" value="MCP_signal"/>
    <property type="match status" value="1"/>
</dbReference>
<organism evidence="10 11">
    <name type="scientific">Cronobacter sakazakii (strain ATCC BAA-894)</name>
    <name type="common">Enterobacter sakazakii</name>
    <dbReference type="NCBI Taxonomy" id="290339"/>
    <lineage>
        <taxon>Bacteria</taxon>
        <taxon>Pseudomonadati</taxon>
        <taxon>Pseudomonadota</taxon>
        <taxon>Gammaproteobacteria</taxon>
        <taxon>Enterobacterales</taxon>
        <taxon>Enterobacteriaceae</taxon>
        <taxon>Cronobacter</taxon>
    </lineage>
</organism>
<evidence type="ECO:0000256" key="4">
    <source>
        <dbReference type="ARBA" id="ARBA00023224"/>
    </source>
</evidence>
<dbReference type="PROSITE" id="PS50111">
    <property type="entry name" value="CHEMOTAXIS_TRANSDUC_2"/>
    <property type="match status" value="1"/>
</dbReference>
<gene>
    <name evidence="10" type="ordered locus">ESA_01321</name>
</gene>
<dbReference type="PANTHER" id="PTHR43531">
    <property type="entry name" value="PROTEIN ICFG"/>
    <property type="match status" value="1"/>
</dbReference>
<feature type="transmembrane region" description="Helical" evidence="7">
    <location>
        <begin position="29"/>
        <end position="53"/>
    </location>
</feature>
<dbReference type="InterPro" id="IPR051310">
    <property type="entry name" value="MCP_chemotaxis"/>
</dbReference>
<evidence type="ECO:0000256" key="2">
    <source>
        <dbReference type="ARBA" id="ARBA00022481"/>
    </source>
</evidence>
<keyword evidence="7" id="KW-0472">Membrane</keyword>
<evidence type="ECO:0000259" key="8">
    <source>
        <dbReference type="PROSITE" id="PS50111"/>
    </source>
</evidence>
<dbReference type="FunFam" id="1.10.287.950:FF:000001">
    <property type="entry name" value="Methyl-accepting chemotaxis sensory transducer"/>
    <property type="match status" value="1"/>
</dbReference>
<dbReference type="InterPro" id="IPR004089">
    <property type="entry name" value="MCPsignal_dom"/>
</dbReference>
<reference evidence="10 11" key="1">
    <citation type="journal article" date="2010" name="PLoS ONE">
        <title>Genome sequence of Cronobacter sakazakii BAA-894 and comparative genomic hybridization analysis with other Cronobacter species.</title>
        <authorList>
            <person name="Kucerova E."/>
            <person name="Clifton S.W."/>
            <person name="Xia X.Q."/>
            <person name="Long F."/>
            <person name="Porwollik S."/>
            <person name="Fulton L."/>
            <person name="Fronick C."/>
            <person name="Minx P."/>
            <person name="Kyung K."/>
            <person name="Warren W."/>
            <person name="Fulton R."/>
            <person name="Feng D."/>
            <person name="Wollam A."/>
            <person name="Shah N."/>
            <person name="Bhonagiri V."/>
            <person name="Nash W.E."/>
            <person name="Hallsworth-Pepin K."/>
            <person name="Wilson R.K."/>
            <person name="McClelland M."/>
            <person name="Forsythe S.J."/>
        </authorList>
    </citation>
    <scope>NUCLEOTIDE SEQUENCE [LARGE SCALE GENOMIC DNA]</scope>
    <source>
        <strain evidence="10 11">ATCC BAA-894</strain>
    </source>
</reference>
<dbReference type="PANTHER" id="PTHR43531:SF14">
    <property type="entry name" value="METHYL-ACCEPTING CHEMOTAXIS PROTEIN I-RELATED"/>
    <property type="match status" value="1"/>
</dbReference>
<dbReference type="HOGENOM" id="CLU_000445_107_18_6"/>
<dbReference type="GO" id="GO:0006935">
    <property type="term" value="P:chemotaxis"/>
    <property type="evidence" value="ECO:0007669"/>
    <property type="project" value="UniProtKB-KW"/>
</dbReference>
<dbReference type="PROSITE" id="PS50885">
    <property type="entry name" value="HAMP"/>
    <property type="match status" value="1"/>
</dbReference>
<dbReference type="Proteomes" id="UP000000260">
    <property type="component" value="Chromosome"/>
</dbReference>
<accession>A7MJG1</accession>
<protein>
    <submittedName>
        <fullName evidence="10">Uncharacterized protein</fullName>
    </submittedName>
</protein>
<keyword evidence="7" id="KW-1133">Transmembrane helix</keyword>
<evidence type="ECO:0000256" key="6">
    <source>
        <dbReference type="PROSITE-ProRule" id="PRU00284"/>
    </source>
</evidence>
<keyword evidence="4 6" id="KW-0807">Transducer</keyword>
<dbReference type="AlphaFoldDB" id="A7MJG1"/>
<dbReference type="GO" id="GO:0005886">
    <property type="term" value="C:plasma membrane"/>
    <property type="evidence" value="ECO:0007669"/>
    <property type="project" value="UniProtKB-SubCell"/>
</dbReference>
<keyword evidence="2" id="KW-0488">Methylation</keyword>
<evidence type="ECO:0000256" key="1">
    <source>
        <dbReference type="ARBA" id="ARBA00004429"/>
    </source>
</evidence>
<feature type="domain" description="HAMP" evidence="9">
    <location>
        <begin position="99"/>
        <end position="149"/>
    </location>
</feature>
<dbReference type="GO" id="GO:0004888">
    <property type="term" value="F:transmembrane signaling receptor activity"/>
    <property type="evidence" value="ECO:0007669"/>
    <property type="project" value="TreeGrafter"/>
</dbReference>
<proteinExistence type="inferred from homology"/>
<evidence type="ECO:0000313" key="10">
    <source>
        <dbReference type="EMBL" id="ABU76581.1"/>
    </source>
</evidence>
<dbReference type="Gene3D" id="1.10.287.950">
    <property type="entry name" value="Methyl-accepting chemotaxis protein"/>
    <property type="match status" value="1"/>
</dbReference>
<dbReference type="KEGG" id="esa:ESA_01321"/>
<sequence>MGTVMSAQGWLLHTRNQPMNFIRNVKIRAMVVWVLLLSTIAWVGVSGATLWFLHHLENSLTLNAEQAGWVNTAQWLLSLSVVGSITLTILMERYLYFCLVRPVEIIRGHLHVLADGNLEVKLQDLGRNCVGLMVPYIQRMQDNWEKTVSAIRTSAETIRSHSGEVSGVNTELSTRSEEQAAALEQTSSSMQQLSSTVKLNAENASHASKLSGNATRTAQAGGDSVKQVMETMSRISSSSSKIVDITTVINSIAFQTNILALNAAVEAARAGEQGRGFAVVAGEVRNLASRSAQAAKEIETLLNESVSNIQTGSGQVKKAGEAMDEILTAVRQVNDIMGEIASASGEQSDGISQVGIAVKEMDAVTQQNVQLVQQSVLASNDLERQATHLTEVVGLFRLRGQTARATPAAAAPLVRPALAGSAAPKATATETNWETF</sequence>
<comment type="subcellular location">
    <subcellularLocation>
        <location evidence="1">Cell inner membrane</location>
        <topology evidence="1">Multi-pass membrane protein</topology>
    </subcellularLocation>
</comment>
<dbReference type="SMART" id="SM00283">
    <property type="entry name" value="MA"/>
    <property type="match status" value="1"/>
</dbReference>
<feature type="transmembrane region" description="Helical" evidence="7">
    <location>
        <begin position="73"/>
        <end position="91"/>
    </location>
</feature>
<evidence type="ECO:0000313" key="11">
    <source>
        <dbReference type="Proteomes" id="UP000000260"/>
    </source>
</evidence>